<dbReference type="EMBL" id="LCLU01000032">
    <property type="protein sequence ID" value="KKU21009.1"/>
    <property type="molecule type" value="Genomic_DNA"/>
</dbReference>
<dbReference type="PANTHER" id="PTHR30487">
    <property type="entry name" value="TYPE 4 PREPILIN-LIKE PROTEINS LEADER PEPTIDE-PROCESSING ENZYME"/>
    <property type="match status" value="1"/>
</dbReference>
<proteinExistence type="inferred from homology"/>
<feature type="transmembrane region" description="Helical" evidence="7">
    <location>
        <begin position="240"/>
        <end position="263"/>
    </location>
</feature>
<dbReference type="GO" id="GO:0005886">
    <property type="term" value="C:plasma membrane"/>
    <property type="evidence" value="ECO:0007669"/>
    <property type="project" value="UniProtKB-SubCell"/>
</dbReference>
<feature type="domain" description="Prepilin peptidase A24 N-terminal" evidence="9">
    <location>
        <begin position="6"/>
        <end position="87"/>
    </location>
</feature>
<dbReference type="InterPro" id="IPR050882">
    <property type="entry name" value="Prepilin_peptidase/N-MTase"/>
</dbReference>
<feature type="transmembrane region" description="Helical" evidence="7">
    <location>
        <begin position="76"/>
        <end position="96"/>
    </location>
</feature>
<dbReference type="InterPro" id="IPR000045">
    <property type="entry name" value="Prepilin_IV_endopep_pep"/>
</dbReference>
<evidence type="ECO:0000256" key="3">
    <source>
        <dbReference type="ARBA" id="ARBA00022475"/>
    </source>
</evidence>
<reference evidence="10 11" key="1">
    <citation type="journal article" date="2015" name="Nature">
        <title>rRNA introns, odd ribosomes, and small enigmatic genomes across a large radiation of phyla.</title>
        <authorList>
            <person name="Brown C.T."/>
            <person name="Hug L.A."/>
            <person name="Thomas B.C."/>
            <person name="Sharon I."/>
            <person name="Castelle C.J."/>
            <person name="Singh A."/>
            <person name="Wilkins M.J."/>
            <person name="Williams K.H."/>
            <person name="Banfield J.F."/>
        </authorList>
    </citation>
    <scope>NUCLEOTIDE SEQUENCE [LARGE SCALE GENOMIC DNA]</scope>
</reference>
<feature type="transmembrane region" description="Helical" evidence="7">
    <location>
        <begin position="133"/>
        <end position="151"/>
    </location>
</feature>
<name>A0A0G1NK82_9BACT</name>
<comment type="subcellular location">
    <subcellularLocation>
        <location evidence="1">Cell membrane</location>
        <topology evidence="1">Multi-pass membrane protein</topology>
    </subcellularLocation>
</comment>
<dbReference type="Pfam" id="PF06750">
    <property type="entry name" value="A24_N_bact"/>
    <property type="match status" value="1"/>
</dbReference>
<sequence length="268" mass="29678">MFIFFLLGLAIGSFLNVVINRTESGEDVVSEPSHCPKCRKKLLWYELVPLFSFAVQAGKCRGCGQRISSQYPLVELFTGVFFALAYSTLFSSAAVFGADFLTLLKFGWLLLAVCFFIIIFVYDFKTYIIPDRFVYPAIALAFIYNAAVHFLRPCDFSLACPVWNDFFAAAIGFGFFFLLIVISRGRWMGGGDAKLAIFMGLVLGWPKILAALFLAFFVGSIVGLTLIATRKKGLQSQIPFGPLLAGASLIVMFFGEGLINWYLGLLGF</sequence>
<accession>A0A0G1NK82</accession>
<dbReference type="AlphaFoldDB" id="A0A0G1NK82"/>
<keyword evidence="5 7" id="KW-1133">Transmembrane helix</keyword>
<feature type="transmembrane region" description="Helical" evidence="7">
    <location>
        <begin position="195"/>
        <end position="228"/>
    </location>
</feature>
<dbReference type="Proteomes" id="UP000034569">
    <property type="component" value="Unassembled WGS sequence"/>
</dbReference>
<organism evidence="10 11">
    <name type="scientific">Candidatus Azambacteria bacterium GW2011_GWC1_46_13</name>
    <dbReference type="NCBI Taxonomy" id="1618619"/>
    <lineage>
        <taxon>Bacteria</taxon>
        <taxon>Candidatus Azamiibacteriota</taxon>
    </lineage>
</organism>
<evidence type="ECO:0000256" key="5">
    <source>
        <dbReference type="ARBA" id="ARBA00022989"/>
    </source>
</evidence>
<dbReference type="Pfam" id="PF01478">
    <property type="entry name" value="Peptidase_A24"/>
    <property type="match status" value="1"/>
</dbReference>
<comment type="caution">
    <text evidence="10">The sequence shown here is derived from an EMBL/GenBank/DDBJ whole genome shotgun (WGS) entry which is preliminary data.</text>
</comment>
<feature type="transmembrane region" description="Helical" evidence="7">
    <location>
        <begin position="163"/>
        <end position="183"/>
    </location>
</feature>
<feature type="transmembrane region" description="Helical" evidence="7">
    <location>
        <begin position="103"/>
        <end position="121"/>
    </location>
</feature>
<evidence type="ECO:0000256" key="7">
    <source>
        <dbReference type="SAM" id="Phobius"/>
    </source>
</evidence>
<evidence type="ECO:0000313" key="10">
    <source>
        <dbReference type="EMBL" id="KKU21009.1"/>
    </source>
</evidence>
<keyword evidence="6 7" id="KW-0472">Membrane</keyword>
<dbReference type="PANTHER" id="PTHR30487:SF0">
    <property type="entry name" value="PREPILIN LEADER PEPTIDASE_N-METHYLTRANSFERASE-RELATED"/>
    <property type="match status" value="1"/>
</dbReference>
<feature type="domain" description="Prepilin type IV endopeptidase peptidase" evidence="8">
    <location>
        <begin position="111"/>
        <end position="224"/>
    </location>
</feature>
<evidence type="ECO:0000313" key="11">
    <source>
        <dbReference type="Proteomes" id="UP000034569"/>
    </source>
</evidence>
<dbReference type="GO" id="GO:0004190">
    <property type="term" value="F:aspartic-type endopeptidase activity"/>
    <property type="evidence" value="ECO:0007669"/>
    <property type="project" value="InterPro"/>
</dbReference>
<evidence type="ECO:0000256" key="1">
    <source>
        <dbReference type="ARBA" id="ARBA00004651"/>
    </source>
</evidence>
<evidence type="ECO:0000259" key="9">
    <source>
        <dbReference type="Pfam" id="PF06750"/>
    </source>
</evidence>
<evidence type="ECO:0000256" key="4">
    <source>
        <dbReference type="ARBA" id="ARBA00022692"/>
    </source>
</evidence>
<dbReference type="InterPro" id="IPR010627">
    <property type="entry name" value="Prepilin_pept_A24_N"/>
</dbReference>
<keyword evidence="3" id="KW-1003">Cell membrane</keyword>
<keyword evidence="4 7" id="KW-0812">Transmembrane</keyword>
<dbReference type="Gene3D" id="1.20.120.1220">
    <property type="match status" value="1"/>
</dbReference>
<dbReference type="GO" id="GO:0006465">
    <property type="term" value="P:signal peptide processing"/>
    <property type="evidence" value="ECO:0007669"/>
    <property type="project" value="TreeGrafter"/>
</dbReference>
<comment type="similarity">
    <text evidence="2">Belongs to the peptidase A24 family.</text>
</comment>
<evidence type="ECO:0000259" key="8">
    <source>
        <dbReference type="Pfam" id="PF01478"/>
    </source>
</evidence>
<gene>
    <name evidence="10" type="ORF">UX33_C0032G0008</name>
</gene>
<protein>
    <submittedName>
        <fullName evidence="10">Type 4 prepilin-like protein leader peptide-processing enzyme</fullName>
    </submittedName>
</protein>
<evidence type="ECO:0000256" key="6">
    <source>
        <dbReference type="ARBA" id="ARBA00023136"/>
    </source>
</evidence>
<evidence type="ECO:0000256" key="2">
    <source>
        <dbReference type="ARBA" id="ARBA00005801"/>
    </source>
</evidence>